<name>A0A2R6P842_ACTCC</name>
<dbReference type="CDD" id="cd00086">
    <property type="entry name" value="homeodomain"/>
    <property type="match status" value="1"/>
</dbReference>
<dbReference type="Gene3D" id="1.10.10.60">
    <property type="entry name" value="Homeodomain-like"/>
    <property type="match status" value="1"/>
</dbReference>
<keyword evidence="2 3" id="KW-0539">Nucleus</keyword>
<feature type="DNA-binding region" description="Homeobox" evidence="2">
    <location>
        <begin position="14"/>
        <end position="73"/>
    </location>
</feature>
<protein>
    <submittedName>
        <fullName evidence="6">Homeobox-DDT domain protein</fullName>
    </submittedName>
</protein>
<accession>A0A2R6P842</accession>
<reference evidence="7" key="2">
    <citation type="journal article" date="2018" name="BMC Genomics">
        <title>A manually annotated Actinidia chinensis var. chinensis (kiwifruit) genome highlights the challenges associated with draft genomes and gene prediction in plants.</title>
        <authorList>
            <person name="Pilkington S.M."/>
            <person name="Crowhurst R."/>
            <person name="Hilario E."/>
            <person name="Nardozza S."/>
            <person name="Fraser L."/>
            <person name="Peng Y."/>
            <person name="Gunaseelan K."/>
            <person name="Simpson R."/>
            <person name="Tahir J."/>
            <person name="Deroles S.C."/>
            <person name="Templeton K."/>
            <person name="Luo Z."/>
            <person name="Davy M."/>
            <person name="Cheng C."/>
            <person name="McNeilage M."/>
            <person name="Scaglione D."/>
            <person name="Liu Y."/>
            <person name="Zhang Q."/>
            <person name="Datson P."/>
            <person name="De Silva N."/>
            <person name="Gardiner S.E."/>
            <person name="Bassett H."/>
            <person name="Chagne D."/>
            <person name="McCallum J."/>
            <person name="Dzierzon H."/>
            <person name="Deng C."/>
            <person name="Wang Y.Y."/>
            <person name="Barron L."/>
            <person name="Manako K."/>
            <person name="Bowen J."/>
            <person name="Foster T.M."/>
            <person name="Erridge Z.A."/>
            <person name="Tiffin H."/>
            <person name="Waite C.N."/>
            <person name="Davies K.M."/>
            <person name="Grierson E.P."/>
            <person name="Laing W.A."/>
            <person name="Kirk R."/>
            <person name="Chen X."/>
            <person name="Wood M."/>
            <person name="Montefiori M."/>
            <person name="Brummell D.A."/>
            <person name="Schwinn K.E."/>
            <person name="Catanach A."/>
            <person name="Fullerton C."/>
            <person name="Li D."/>
            <person name="Meiyalaghan S."/>
            <person name="Nieuwenhuizen N."/>
            <person name="Read N."/>
            <person name="Prakash R."/>
            <person name="Hunter D."/>
            <person name="Zhang H."/>
            <person name="McKenzie M."/>
            <person name="Knabel M."/>
            <person name="Harris A."/>
            <person name="Allan A.C."/>
            <person name="Gleave A."/>
            <person name="Chen A."/>
            <person name="Janssen B.J."/>
            <person name="Plunkett B."/>
            <person name="Ampomah-Dwamena C."/>
            <person name="Voogd C."/>
            <person name="Leif D."/>
            <person name="Lafferty D."/>
            <person name="Souleyre E.J.F."/>
            <person name="Varkonyi-Gasic E."/>
            <person name="Gambi F."/>
            <person name="Hanley J."/>
            <person name="Yao J.L."/>
            <person name="Cheung J."/>
            <person name="David K.M."/>
            <person name="Warren B."/>
            <person name="Marsh K."/>
            <person name="Snowden K.C."/>
            <person name="Lin-Wang K."/>
            <person name="Brian L."/>
            <person name="Martinez-Sanchez M."/>
            <person name="Wang M."/>
            <person name="Ileperuma N."/>
            <person name="Macnee N."/>
            <person name="Campin R."/>
            <person name="McAtee P."/>
            <person name="Drummond R.S.M."/>
            <person name="Espley R.V."/>
            <person name="Ireland H.S."/>
            <person name="Wu R."/>
            <person name="Atkinson R.G."/>
            <person name="Karunairetnam S."/>
            <person name="Bulley S."/>
            <person name="Chunkath S."/>
            <person name="Hanley Z."/>
            <person name="Storey R."/>
            <person name="Thrimawithana A.H."/>
            <person name="Thomson S."/>
            <person name="David C."/>
            <person name="Testolin R."/>
            <person name="Huang H."/>
            <person name="Hellens R.P."/>
            <person name="Schaffer R.J."/>
        </authorList>
    </citation>
    <scope>NUCLEOTIDE SEQUENCE [LARGE SCALE GENOMIC DNA]</scope>
    <source>
        <strain evidence="7">cv. Red5</strain>
    </source>
</reference>
<dbReference type="FunCoup" id="A0A2R6P842">
    <property type="interactions" value="1233"/>
</dbReference>
<dbReference type="InterPro" id="IPR001356">
    <property type="entry name" value="HD"/>
</dbReference>
<feature type="compositionally biased region" description="Basic and acidic residues" evidence="4">
    <location>
        <begin position="108"/>
        <end position="124"/>
    </location>
</feature>
<dbReference type="OrthoDB" id="6159439at2759"/>
<evidence type="ECO:0000256" key="2">
    <source>
        <dbReference type="PROSITE-ProRule" id="PRU00108"/>
    </source>
</evidence>
<sequence>MEVHSEDNNTTPEKRKKRRFKTPSQVEALERFYSEHKYPSEEMKSEIAGSLGLTEKQVSGWFCHRRLKDKNSQHGEAPANGRQDRSSGIVQDHVSGHRQDSCSSTKQGDNRHVNPKEVESRRFTGQDYSAADLAYEHGHDPDGNDSDTSSESSLPLQYRVHHQNGDPFDMAISRYLPQGENMLPINSMCIRPRIGPSGYLKVKAPVENAAITAVKRQLGRHYREDGPALGVEFDPLPPGAFESSNKDPVNGYLKVKAPVENAAITAVKRQLGRHYREDGPALGVEFDPLPPGAFESSNKDPVNEPCYVGDPDLRPSPDFSRICSQPNTSMNYQVYNSKMSSQDADLEGNSFTIMRRFDHWENSLGHQSKPKPILPNHTNPFPGLNSSIEMNEASAGEISVYGSCKMRAKPDLEGRIRVSVSGHHLRPCGYQVTGGQRDEPWLCNTYDVTTKDAHREHFASKYSNLTRKTRESLDMEDRALSRRMAKKDKLYGERRATKEYCNLARVMVHPTNEMRAANGDWDEFPQQECAKEALMGEGRPWTNTIKRSVVDYGPSSFSEDETAETSSSLD</sequence>
<evidence type="ECO:0000313" key="7">
    <source>
        <dbReference type="Proteomes" id="UP000241394"/>
    </source>
</evidence>
<comment type="subcellular location">
    <subcellularLocation>
        <location evidence="1 2 3">Nucleus</location>
    </subcellularLocation>
</comment>
<keyword evidence="2 3" id="KW-0371">Homeobox</keyword>
<keyword evidence="7" id="KW-1185">Reference proteome</keyword>
<dbReference type="Gramene" id="PSR86784">
    <property type="protein sequence ID" value="PSR86784"/>
    <property type="gene ID" value="CEY00_Acc32409"/>
</dbReference>
<dbReference type="Pfam" id="PF00046">
    <property type="entry name" value="Homeodomain"/>
    <property type="match status" value="1"/>
</dbReference>
<evidence type="ECO:0000256" key="1">
    <source>
        <dbReference type="ARBA" id="ARBA00004123"/>
    </source>
</evidence>
<organism evidence="6 7">
    <name type="scientific">Actinidia chinensis var. chinensis</name>
    <name type="common">Chinese soft-hair kiwi</name>
    <dbReference type="NCBI Taxonomy" id="1590841"/>
    <lineage>
        <taxon>Eukaryota</taxon>
        <taxon>Viridiplantae</taxon>
        <taxon>Streptophyta</taxon>
        <taxon>Embryophyta</taxon>
        <taxon>Tracheophyta</taxon>
        <taxon>Spermatophyta</taxon>
        <taxon>Magnoliopsida</taxon>
        <taxon>eudicotyledons</taxon>
        <taxon>Gunneridae</taxon>
        <taxon>Pentapetalae</taxon>
        <taxon>asterids</taxon>
        <taxon>Ericales</taxon>
        <taxon>Actinidiaceae</taxon>
        <taxon>Actinidia</taxon>
    </lineage>
</organism>
<keyword evidence="2 3" id="KW-0238">DNA-binding</keyword>
<dbReference type="Proteomes" id="UP000241394">
    <property type="component" value="Chromosome LG28"/>
</dbReference>
<evidence type="ECO:0000256" key="4">
    <source>
        <dbReference type="SAM" id="MobiDB-lite"/>
    </source>
</evidence>
<dbReference type="SMART" id="SM00389">
    <property type="entry name" value="HOX"/>
    <property type="match status" value="1"/>
</dbReference>
<dbReference type="PANTHER" id="PTHR47713">
    <property type="entry name" value="HOMEODOMAIN-LIKE SUPERFAMILY PROTEIN"/>
    <property type="match status" value="1"/>
</dbReference>
<evidence type="ECO:0000259" key="5">
    <source>
        <dbReference type="PROSITE" id="PS50071"/>
    </source>
</evidence>
<dbReference type="PROSITE" id="PS50071">
    <property type="entry name" value="HOMEOBOX_2"/>
    <property type="match status" value="1"/>
</dbReference>
<dbReference type="GO" id="GO:0003677">
    <property type="term" value="F:DNA binding"/>
    <property type="evidence" value="ECO:0007669"/>
    <property type="project" value="UniProtKB-UniRule"/>
</dbReference>
<dbReference type="AlphaFoldDB" id="A0A2R6P842"/>
<feature type="region of interest" description="Disordered" evidence="4">
    <location>
        <begin position="551"/>
        <end position="570"/>
    </location>
</feature>
<dbReference type="EMBL" id="NKQK01000028">
    <property type="protein sequence ID" value="PSR86784.1"/>
    <property type="molecule type" value="Genomic_DNA"/>
</dbReference>
<proteinExistence type="predicted"/>
<feature type="region of interest" description="Disordered" evidence="4">
    <location>
        <begin position="65"/>
        <end position="154"/>
    </location>
</feature>
<gene>
    <name evidence="6" type="ORF">CEY00_Acc32409</name>
</gene>
<dbReference type="GO" id="GO:0005634">
    <property type="term" value="C:nucleus"/>
    <property type="evidence" value="ECO:0007669"/>
    <property type="project" value="UniProtKB-SubCell"/>
</dbReference>
<dbReference type="SUPFAM" id="SSF46689">
    <property type="entry name" value="Homeodomain-like"/>
    <property type="match status" value="1"/>
</dbReference>
<evidence type="ECO:0000256" key="3">
    <source>
        <dbReference type="RuleBase" id="RU000682"/>
    </source>
</evidence>
<evidence type="ECO:0000313" key="6">
    <source>
        <dbReference type="EMBL" id="PSR86784.1"/>
    </source>
</evidence>
<comment type="caution">
    <text evidence="6">The sequence shown here is derived from an EMBL/GenBank/DDBJ whole genome shotgun (WGS) entry which is preliminary data.</text>
</comment>
<reference evidence="6 7" key="1">
    <citation type="submission" date="2017-07" db="EMBL/GenBank/DDBJ databases">
        <title>An improved, manually edited Actinidia chinensis var. chinensis (kiwifruit) genome highlights the challenges associated with draft genomes and gene prediction in plants.</title>
        <authorList>
            <person name="Pilkington S."/>
            <person name="Crowhurst R."/>
            <person name="Hilario E."/>
            <person name="Nardozza S."/>
            <person name="Fraser L."/>
            <person name="Peng Y."/>
            <person name="Gunaseelan K."/>
            <person name="Simpson R."/>
            <person name="Tahir J."/>
            <person name="Deroles S."/>
            <person name="Templeton K."/>
            <person name="Luo Z."/>
            <person name="Davy M."/>
            <person name="Cheng C."/>
            <person name="Mcneilage M."/>
            <person name="Scaglione D."/>
            <person name="Liu Y."/>
            <person name="Zhang Q."/>
            <person name="Datson P."/>
            <person name="De Silva N."/>
            <person name="Gardiner S."/>
            <person name="Bassett H."/>
            <person name="Chagne D."/>
            <person name="Mccallum J."/>
            <person name="Dzierzon H."/>
            <person name="Deng C."/>
            <person name="Wang Y.-Y."/>
            <person name="Barron N."/>
            <person name="Manako K."/>
            <person name="Bowen J."/>
            <person name="Foster T."/>
            <person name="Erridge Z."/>
            <person name="Tiffin H."/>
            <person name="Waite C."/>
            <person name="Davies K."/>
            <person name="Grierson E."/>
            <person name="Laing W."/>
            <person name="Kirk R."/>
            <person name="Chen X."/>
            <person name="Wood M."/>
            <person name="Montefiori M."/>
            <person name="Brummell D."/>
            <person name="Schwinn K."/>
            <person name="Catanach A."/>
            <person name="Fullerton C."/>
            <person name="Li D."/>
            <person name="Meiyalaghan S."/>
            <person name="Nieuwenhuizen N."/>
            <person name="Read N."/>
            <person name="Prakash R."/>
            <person name="Hunter D."/>
            <person name="Zhang H."/>
            <person name="Mckenzie M."/>
            <person name="Knabel M."/>
            <person name="Harris A."/>
            <person name="Allan A."/>
            <person name="Chen A."/>
            <person name="Janssen B."/>
            <person name="Plunkett B."/>
            <person name="Dwamena C."/>
            <person name="Voogd C."/>
            <person name="Leif D."/>
            <person name="Lafferty D."/>
            <person name="Souleyre E."/>
            <person name="Varkonyi-Gasic E."/>
            <person name="Gambi F."/>
            <person name="Hanley J."/>
            <person name="Yao J.-L."/>
            <person name="Cheung J."/>
            <person name="David K."/>
            <person name="Warren B."/>
            <person name="Marsh K."/>
            <person name="Snowden K."/>
            <person name="Lin-Wang K."/>
            <person name="Brian L."/>
            <person name="Martinez-Sanchez M."/>
            <person name="Wang M."/>
            <person name="Ileperuma N."/>
            <person name="Macnee N."/>
            <person name="Campin R."/>
            <person name="Mcatee P."/>
            <person name="Drummond R."/>
            <person name="Espley R."/>
            <person name="Ireland H."/>
            <person name="Wu R."/>
            <person name="Atkinson R."/>
            <person name="Karunairetnam S."/>
            <person name="Bulley S."/>
            <person name="Chunkath S."/>
            <person name="Hanley Z."/>
            <person name="Storey R."/>
            <person name="Thrimawithana A."/>
            <person name="Thomson S."/>
            <person name="David C."/>
            <person name="Testolin R."/>
        </authorList>
    </citation>
    <scope>NUCLEOTIDE SEQUENCE [LARGE SCALE GENOMIC DNA]</scope>
    <source>
        <strain evidence="7">cv. Red5</strain>
        <tissue evidence="6">Young leaf</tissue>
    </source>
</reference>
<feature type="region of interest" description="Disordered" evidence="4">
    <location>
        <begin position="1"/>
        <end position="23"/>
    </location>
</feature>
<dbReference type="InParanoid" id="A0A2R6P842"/>
<feature type="domain" description="Homeobox" evidence="5">
    <location>
        <begin position="12"/>
        <end position="72"/>
    </location>
</feature>
<dbReference type="PANTHER" id="PTHR47713:SF2">
    <property type="entry name" value="HOMEODOMAIN-LIKE SUPERFAMILY PROTEIN"/>
    <property type="match status" value="1"/>
</dbReference>
<dbReference type="InterPro" id="IPR009057">
    <property type="entry name" value="Homeodomain-like_sf"/>
</dbReference>
<dbReference type="OMA" id="KGAVNMG"/>
<dbReference type="STRING" id="1590841.A0A2R6P842"/>